<evidence type="ECO:0000259" key="2">
    <source>
        <dbReference type="PROSITE" id="PS50983"/>
    </source>
</evidence>
<keyword evidence="1" id="KW-0732">Signal</keyword>
<organism evidence="3 4">
    <name type="scientific">Sumerlaea chitinivorans</name>
    <dbReference type="NCBI Taxonomy" id="2250252"/>
    <lineage>
        <taxon>Bacteria</taxon>
        <taxon>Candidatus Sumerlaeota</taxon>
        <taxon>Candidatus Sumerlaeia</taxon>
        <taxon>Candidatus Sumerlaeales</taxon>
        <taxon>Candidatus Sumerlaeaceae</taxon>
        <taxon>Candidatus Sumerlaea</taxon>
    </lineage>
</organism>
<dbReference type="PANTHER" id="PTHR30535">
    <property type="entry name" value="VITAMIN B12-BINDING PROTEIN"/>
    <property type="match status" value="1"/>
</dbReference>
<dbReference type="Proteomes" id="UP000262583">
    <property type="component" value="Chromosome"/>
</dbReference>
<dbReference type="GO" id="GO:0071281">
    <property type="term" value="P:cellular response to iron ion"/>
    <property type="evidence" value="ECO:0007669"/>
    <property type="project" value="TreeGrafter"/>
</dbReference>
<gene>
    <name evidence="3" type="ORF">BRCON_1541</name>
</gene>
<proteinExistence type="predicted"/>
<dbReference type="SUPFAM" id="SSF53807">
    <property type="entry name" value="Helical backbone' metal receptor"/>
    <property type="match status" value="1"/>
</dbReference>
<dbReference type="Pfam" id="PF01497">
    <property type="entry name" value="Peripla_BP_2"/>
    <property type="match status" value="1"/>
</dbReference>
<evidence type="ECO:0000256" key="1">
    <source>
        <dbReference type="ARBA" id="ARBA00022729"/>
    </source>
</evidence>
<name>A0A2Z4Y668_SUMC1</name>
<evidence type="ECO:0000313" key="4">
    <source>
        <dbReference type="Proteomes" id="UP000262583"/>
    </source>
</evidence>
<dbReference type="EMBL" id="CP030759">
    <property type="protein sequence ID" value="AXA36318.1"/>
    <property type="molecule type" value="Genomic_DNA"/>
</dbReference>
<dbReference type="NCBIfam" id="NF038402">
    <property type="entry name" value="TroA_like"/>
    <property type="match status" value="1"/>
</dbReference>
<dbReference type="KEGG" id="schv:BRCON_1541"/>
<sequence>MAASKRRVHFQGRCCAYARIVPFLLCLALFLYGRCANGETTRIVSLLPNFTETLFSIGAGSMVTGVSDFCKYPPAATQLPKVGGLINPSLEKIVSLQPTAVVVSASQHELARKLGELGFRTFALRSDSLCDIYDAIEFAGRLTGMTTAAEQLRLQVRKELSDVRDSCTSSGKLRVLIVVGRQRGSLQGLYAAGRGSYLSELVELAGGMNVLHESVPARALSKEELVALNPEVILDFSVADGEPSKFVASGERKVWNALRVMEAVKRDQVYFFPDARFTIPGPSVVETARVIEHILCNKTASR</sequence>
<dbReference type="PROSITE" id="PS50983">
    <property type="entry name" value="FE_B12_PBP"/>
    <property type="match status" value="1"/>
</dbReference>
<dbReference type="PANTHER" id="PTHR30535:SF34">
    <property type="entry name" value="MOLYBDATE-BINDING PROTEIN MOLA"/>
    <property type="match status" value="1"/>
</dbReference>
<protein>
    <submittedName>
        <fullName evidence="3">Vitamin B12 ABC transporter, B12-binding component BtuF</fullName>
    </submittedName>
</protein>
<dbReference type="CDD" id="cd01143">
    <property type="entry name" value="YvrC"/>
    <property type="match status" value="1"/>
</dbReference>
<dbReference type="InterPro" id="IPR050902">
    <property type="entry name" value="ABC_Transporter_SBP"/>
</dbReference>
<dbReference type="Gene3D" id="3.40.50.1980">
    <property type="entry name" value="Nitrogenase molybdenum iron protein domain"/>
    <property type="match status" value="2"/>
</dbReference>
<dbReference type="InterPro" id="IPR054828">
    <property type="entry name" value="Vit_B12_bind_prot"/>
</dbReference>
<evidence type="ECO:0000313" key="3">
    <source>
        <dbReference type="EMBL" id="AXA36318.1"/>
    </source>
</evidence>
<accession>A0A2Z4Y668</accession>
<dbReference type="AlphaFoldDB" id="A0A2Z4Y668"/>
<dbReference type="InterPro" id="IPR002491">
    <property type="entry name" value="ABC_transptr_periplasmic_BD"/>
</dbReference>
<reference evidence="3 4" key="1">
    <citation type="submission" date="2018-05" db="EMBL/GenBank/DDBJ databases">
        <title>A metagenomic window into the 2 km-deep terrestrial subsurface aquifer revealed taxonomically and functionally diverse microbial community comprising novel uncultured bacterial lineages.</title>
        <authorList>
            <person name="Kadnikov V.V."/>
            <person name="Mardanov A.V."/>
            <person name="Beletsky A.V."/>
            <person name="Banks D."/>
            <person name="Pimenov N.V."/>
            <person name="Frank Y.A."/>
            <person name="Karnachuk O.V."/>
            <person name="Ravin N.V."/>
        </authorList>
    </citation>
    <scope>NUCLEOTIDE SEQUENCE [LARGE SCALE GENOMIC DNA]</scope>
    <source>
        <strain evidence="3">BY</strain>
    </source>
</reference>
<feature type="domain" description="Fe/B12 periplasmic-binding" evidence="2">
    <location>
        <begin position="42"/>
        <end position="302"/>
    </location>
</feature>